<dbReference type="PANTHER" id="PTHR16631">
    <property type="entry name" value="GLUCAN 1,3-BETA-GLUCOSIDASE"/>
    <property type="match status" value="1"/>
</dbReference>
<keyword evidence="11" id="KW-0961">Cell wall biogenesis/degradation</keyword>
<organism evidence="16 17">
    <name type="scientific">Aliiglaciecola litoralis</name>
    <dbReference type="NCBI Taxonomy" id="582857"/>
    <lineage>
        <taxon>Bacteria</taxon>
        <taxon>Pseudomonadati</taxon>
        <taxon>Pseudomonadota</taxon>
        <taxon>Gammaproteobacteria</taxon>
        <taxon>Alteromonadales</taxon>
        <taxon>Alteromonadaceae</taxon>
        <taxon>Aliiglaciecola</taxon>
    </lineage>
</organism>
<evidence type="ECO:0000256" key="13">
    <source>
        <dbReference type="ARBA" id="ARBA00037649"/>
    </source>
</evidence>
<keyword evidence="5" id="KW-0964">Secreted</keyword>
<dbReference type="SUPFAM" id="SSF51445">
    <property type="entry name" value="(Trans)glycosidases"/>
    <property type="match status" value="1"/>
</dbReference>
<evidence type="ECO:0000256" key="14">
    <source>
        <dbReference type="ARBA" id="ARBA00042373"/>
    </source>
</evidence>
<evidence type="ECO:0000256" key="6">
    <source>
        <dbReference type="ARBA" id="ARBA00022729"/>
    </source>
</evidence>
<evidence type="ECO:0000256" key="1">
    <source>
        <dbReference type="ARBA" id="ARBA00004191"/>
    </source>
</evidence>
<evidence type="ECO:0000256" key="7">
    <source>
        <dbReference type="ARBA" id="ARBA00022801"/>
    </source>
</evidence>
<evidence type="ECO:0000256" key="15">
    <source>
        <dbReference type="ARBA" id="ARBA00043078"/>
    </source>
</evidence>
<dbReference type="EMBL" id="BAAAFD010000009">
    <property type="protein sequence ID" value="GAA0858591.1"/>
    <property type="molecule type" value="Genomic_DNA"/>
</dbReference>
<keyword evidence="3" id="KW-1003">Cell membrane</keyword>
<evidence type="ECO:0000256" key="12">
    <source>
        <dbReference type="ARBA" id="ARBA00023326"/>
    </source>
</evidence>
<keyword evidence="6" id="KW-0732">Signal</keyword>
<dbReference type="Pfam" id="PF00332">
    <property type="entry name" value="Glyco_hydro_17"/>
    <property type="match status" value="1"/>
</dbReference>
<dbReference type="InterPro" id="IPR050732">
    <property type="entry name" value="Beta-glucan_modifiers"/>
</dbReference>
<keyword evidence="9" id="KW-0325">Glycoprotein</keyword>
<evidence type="ECO:0000256" key="11">
    <source>
        <dbReference type="ARBA" id="ARBA00023316"/>
    </source>
</evidence>
<dbReference type="Proteomes" id="UP001500359">
    <property type="component" value="Unassembled WGS sequence"/>
</dbReference>
<name>A0ABN1LPL8_9ALTE</name>
<comment type="function">
    <text evidence="13">Glucanases play a role in cell expansion during growth, in cell-cell fusion during mating, and in spore release during sporulation. This enzyme may be involved in beta-glucan degradation. Active on laminarin and lichenan.</text>
</comment>
<keyword evidence="8" id="KW-0472">Membrane</keyword>
<protein>
    <recommendedName>
        <fullName evidence="15">Endo-1,3-beta-glucanase btgC</fullName>
    </recommendedName>
    <alternativeName>
        <fullName evidence="14">Laminarinase btgC</fullName>
    </alternativeName>
</protein>
<evidence type="ECO:0000256" key="5">
    <source>
        <dbReference type="ARBA" id="ARBA00022525"/>
    </source>
</evidence>
<keyword evidence="4" id="KW-0134">Cell wall</keyword>
<accession>A0ABN1LPL8</accession>
<gene>
    <name evidence="16" type="ORF">GCM10009114_28770</name>
</gene>
<keyword evidence="17" id="KW-1185">Reference proteome</keyword>
<dbReference type="PANTHER" id="PTHR16631:SF17">
    <property type="entry name" value="GLUCAN ENDO-1,3-BETA-GLUCOSIDASE BTGC"/>
    <property type="match status" value="1"/>
</dbReference>
<evidence type="ECO:0000256" key="2">
    <source>
        <dbReference type="ARBA" id="ARBA00004236"/>
    </source>
</evidence>
<evidence type="ECO:0000256" key="9">
    <source>
        <dbReference type="ARBA" id="ARBA00023180"/>
    </source>
</evidence>
<reference evidence="16 17" key="1">
    <citation type="journal article" date="2019" name="Int. J. Syst. Evol. Microbiol.">
        <title>The Global Catalogue of Microorganisms (GCM) 10K type strain sequencing project: providing services to taxonomists for standard genome sequencing and annotation.</title>
        <authorList>
            <consortium name="The Broad Institute Genomics Platform"/>
            <consortium name="The Broad Institute Genome Sequencing Center for Infectious Disease"/>
            <person name="Wu L."/>
            <person name="Ma J."/>
        </authorList>
    </citation>
    <scope>NUCLEOTIDE SEQUENCE [LARGE SCALE GENOMIC DNA]</scope>
    <source>
        <strain evidence="16 17">JCM 15896</strain>
    </source>
</reference>
<evidence type="ECO:0000313" key="17">
    <source>
        <dbReference type="Proteomes" id="UP001500359"/>
    </source>
</evidence>
<sequence length="314" mass="35787">MSDFSAQNAVCYSGYRLGQDPRQGIFPSYEQVKQDLKILAQHWSLLRLYDCSHHAQLVLNVIRNENLPLKVMLGADLGAEVSNPNCPWGAHYSDKVLTANRLRNQQQIRQMIDYANAFPEWVFAVSIGNEASVDWNDHMVPVESLIEYAQQVRKAIEHPVTFCENYVPWTDKLIPLVPHLDFISIHTYPAWEYKDISEAIAFTEQNYRQVADVFPDKPIVITEAGWATKSNGQGIDKQQGNCVNQAQYCHDLVTWSRKNEVLSFVFEAFDEPWKGSDDPFEPEKHWGLFYEDRTPKPVVETLLGAPRAIASGGS</sequence>
<evidence type="ECO:0000313" key="16">
    <source>
        <dbReference type="EMBL" id="GAA0858591.1"/>
    </source>
</evidence>
<evidence type="ECO:0000256" key="10">
    <source>
        <dbReference type="ARBA" id="ARBA00023277"/>
    </source>
</evidence>
<keyword evidence="12" id="KW-0624">Polysaccharide degradation</keyword>
<dbReference type="InterPro" id="IPR000490">
    <property type="entry name" value="Glyco_hydro_17"/>
</dbReference>
<comment type="caution">
    <text evidence="16">The sequence shown here is derived from an EMBL/GenBank/DDBJ whole genome shotgun (WGS) entry which is preliminary data.</text>
</comment>
<keyword evidence="10" id="KW-0119">Carbohydrate metabolism</keyword>
<evidence type="ECO:0000256" key="4">
    <source>
        <dbReference type="ARBA" id="ARBA00022512"/>
    </source>
</evidence>
<dbReference type="Gene3D" id="3.20.20.80">
    <property type="entry name" value="Glycosidases"/>
    <property type="match status" value="1"/>
</dbReference>
<evidence type="ECO:0000256" key="3">
    <source>
        <dbReference type="ARBA" id="ARBA00022475"/>
    </source>
</evidence>
<comment type="subcellular location">
    <subcellularLocation>
        <location evidence="2">Cell membrane</location>
    </subcellularLocation>
    <subcellularLocation>
        <location evidence="1">Secreted</location>
        <location evidence="1">Cell wall</location>
    </subcellularLocation>
</comment>
<evidence type="ECO:0000256" key="8">
    <source>
        <dbReference type="ARBA" id="ARBA00023136"/>
    </source>
</evidence>
<proteinExistence type="predicted"/>
<dbReference type="InterPro" id="IPR017853">
    <property type="entry name" value="GH"/>
</dbReference>
<keyword evidence="7" id="KW-0378">Hydrolase</keyword>